<feature type="region of interest" description="Disordered" evidence="7">
    <location>
        <begin position="187"/>
        <end position="211"/>
    </location>
</feature>
<organism evidence="10 11">
    <name type="scientific">Bos mutus</name>
    <name type="common">wild yak</name>
    <dbReference type="NCBI Taxonomy" id="72004"/>
    <lineage>
        <taxon>Eukaryota</taxon>
        <taxon>Metazoa</taxon>
        <taxon>Chordata</taxon>
        <taxon>Craniata</taxon>
        <taxon>Vertebrata</taxon>
        <taxon>Euteleostomi</taxon>
        <taxon>Mammalia</taxon>
        <taxon>Eutheria</taxon>
        <taxon>Laurasiatheria</taxon>
        <taxon>Artiodactyla</taxon>
        <taxon>Ruminantia</taxon>
        <taxon>Pecora</taxon>
        <taxon>Bovidae</taxon>
        <taxon>Bovinae</taxon>
        <taxon>Bos</taxon>
    </lineage>
</organism>
<protein>
    <recommendedName>
        <fullName evidence="12">A-kinase anchor protein 4</fullName>
    </recommendedName>
</protein>
<evidence type="ECO:0008006" key="12">
    <source>
        <dbReference type="Google" id="ProtNLM"/>
    </source>
</evidence>
<dbReference type="SMART" id="SM00807">
    <property type="entry name" value="AKAP_110"/>
    <property type="match status" value="1"/>
</dbReference>
<evidence type="ECO:0000256" key="4">
    <source>
        <dbReference type="ARBA" id="ARBA00022846"/>
    </source>
</evidence>
<keyword evidence="5" id="KW-0969">Cilium</keyword>
<feature type="region of interest" description="Disordered" evidence="7">
    <location>
        <begin position="728"/>
        <end position="755"/>
    </location>
</feature>
<evidence type="ECO:0000256" key="6">
    <source>
        <dbReference type="ARBA" id="ARBA00023273"/>
    </source>
</evidence>
<dbReference type="GO" id="GO:0004379">
    <property type="term" value="F:glycylpeptide N-tetradecanoyltransferase activity"/>
    <property type="evidence" value="ECO:0007669"/>
    <property type="project" value="InterPro"/>
</dbReference>
<feature type="compositionally biased region" description="Polar residues" evidence="7">
    <location>
        <begin position="730"/>
        <end position="746"/>
    </location>
</feature>
<feature type="compositionally biased region" description="Basic and acidic residues" evidence="7">
    <location>
        <begin position="527"/>
        <end position="536"/>
    </location>
</feature>
<feature type="domain" description="A-kinase anchor 110kDa C-terminal" evidence="8">
    <location>
        <begin position="527"/>
        <end position="734"/>
    </location>
</feature>
<dbReference type="GO" id="GO:0008104">
    <property type="term" value="P:intracellular protein localization"/>
    <property type="evidence" value="ECO:0007669"/>
    <property type="project" value="TreeGrafter"/>
</dbReference>
<dbReference type="InterPro" id="IPR020799">
    <property type="entry name" value="AKAP_110"/>
</dbReference>
<comment type="caution">
    <text evidence="10">The sequence shown here is derived from an EMBL/GenBank/DDBJ whole genome shotgun (WGS) entry which is preliminary data.</text>
</comment>
<dbReference type="AlphaFoldDB" id="A0A6B0SB56"/>
<dbReference type="PANTHER" id="PTHR10226">
    <property type="entry name" value="A KINASE ANCHOR PROTEIN"/>
    <property type="match status" value="1"/>
</dbReference>
<dbReference type="Gene3D" id="3.40.630.170">
    <property type="match status" value="1"/>
</dbReference>
<evidence type="ECO:0000256" key="7">
    <source>
        <dbReference type="SAM" id="MobiDB-lite"/>
    </source>
</evidence>
<evidence type="ECO:0000313" key="11">
    <source>
        <dbReference type="Proteomes" id="UP000322234"/>
    </source>
</evidence>
<dbReference type="GO" id="GO:0097228">
    <property type="term" value="C:sperm principal piece"/>
    <property type="evidence" value="ECO:0007669"/>
    <property type="project" value="TreeGrafter"/>
</dbReference>
<evidence type="ECO:0000256" key="1">
    <source>
        <dbReference type="ARBA" id="ARBA00004230"/>
    </source>
</evidence>
<evidence type="ECO:0000259" key="9">
    <source>
        <dbReference type="Pfam" id="PF10522"/>
    </source>
</evidence>
<dbReference type="InterPro" id="IPR008382">
    <property type="entry name" value="SPHK1-interactor_AKAP_110"/>
</dbReference>
<keyword evidence="4" id="KW-0282">Flagellum</keyword>
<keyword evidence="11" id="KW-1185">Reference proteome</keyword>
<dbReference type="Pfam" id="PF05716">
    <property type="entry name" value="AKAP_110"/>
    <property type="match status" value="3"/>
</dbReference>
<dbReference type="Pfam" id="PF10522">
    <property type="entry name" value="RII_binding_1"/>
    <property type="match status" value="1"/>
</dbReference>
<feature type="domain" description="A-kinase anchor 110kDa C-terminal" evidence="8">
    <location>
        <begin position="239"/>
        <end position="522"/>
    </location>
</feature>
<dbReference type="SUPFAM" id="SSF55729">
    <property type="entry name" value="Acyl-CoA N-acyltransferases (Nat)"/>
    <property type="match status" value="1"/>
</dbReference>
<keyword evidence="3" id="KW-0597">Phosphoprotein</keyword>
<sequence>MSYKIAYSDTTKMSDDIDWLHSRRGVCKVDLYSPRGQQDQDRKVICFVDVSTLSMEDKDSKDAAGCSSEGDLNLENLEEKEIIVIKDTEKQDQSKTEGSVCLFKQAPSDPLSVFNWLLNDLQKYALGFQHALSPSASSCKHKVGETEGNCQKLSSGNCYSIYANHLNMDCVNNEPQSLRLEMTAAKNTNNNQSPSTPPGKSPSNQRAVISPDGECSMDDLSFYVNRLSSLVIQMARKEIKEKLENGSKCLHHSIYPPSGDKGKNSPRSAVSKIASEMAHDAVEVTSAEMRGTGEECRDGGRKTFLYSELSNKNKGGDKQMCQRDSKDFADSISKGLMVYANQVASDMMVSVMKTLKVHSSGKPIPACVVLKRVLLKHTKEIVSDLIDSCLKNLHNITGVLMTDSDFVSAVKRNLFNHGKQNAADIMEAMLKRLVSALLGEKKETKSQCLSYTSLKAGSHDAKCKNQSLEFSSMKAEMKGKDKCKVKQEECKSLTSAEKVSEHILKESLTMWNQKQCNQGKMPSKTCPHKEEKREKISPSTDSLAKDLIVSALMLIQYHLTQQAKGKEACEDDCPPGTTSYMTQSAQYEKCGGSQSAKALSMKHLETRGAPGPSTSMKDNQHLDSQKLDMSNMVLSLIQKLLNESPFNCEDLCEGENKHSEIRTNKSTSIFKKSDREEEQGQDNREVDFVSGMKQVNRQFIDQLVESVMKLCLIMAKYSNNEAALTDLEEQASSSNNSNFYQTSGPRSSYEAGMSQSYQDSHGPEVIVNNQCSTSSLQKQLQAVLQWIAASQFNVPMLYFMGDDDGQLEKLPEVSAKAAEKGYSVGDLLQEVMKFAKERQLDEAVGNMARKQLLDWLLANLFVVENVNSEVIDFLNFYTLLLTIMNHPPHKSLKSAYSFYNVHTQTPLLELMSNTLVLTKMKGFDVFNAVNLMENKTFLEKFKFSMGTATYSIIYNWKCLSMGAEEVGLVLQSPVASDILDKAIDNSN</sequence>
<comment type="similarity">
    <text evidence="2">Belongs to the AKAP110 family.</text>
</comment>
<feature type="region of interest" description="Disordered" evidence="7">
    <location>
        <begin position="517"/>
        <end position="539"/>
    </location>
</feature>
<dbReference type="GO" id="GO:0035686">
    <property type="term" value="C:sperm fibrous sheath"/>
    <property type="evidence" value="ECO:0007669"/>
    <property type="project" value="TreeGrafter"/>
</dbReference>
<dbReference type="Proteomes" id="UP000322234">
    <property type="component" value="Unassembled WGS sequence"/>
</dbReference>
<dbReference type="PANTHER" id="PTHR10226:SF8">
    <property type="entry name" value="A-KINASE ANCHOR PROTEIN 4"/>
    <property type="match status" value="1"/>
</dbReference>
<proteinExistence type="inferred from homology"/>
<evidence type="ECO:0000256" key="5">
    <source>
        <dbReference type="ARBA" id="ARBA00023069"/>
    </source>
</evidence>
<name>A0A6B0SB56_9CETA</name>
<dbReference type="EMBL" id="VBQZ03000390">
    <property type="protein sequence ID" value="MXQ99251.1"/>
    <property type="molecule type" value="Genomic_DNA"/>
</dbReference>
<reference evidence="10" key="1">
    <citation type="submission" date="2019-10" db="EMBL/GenBank/DDBJ databases">
        <title>The sequence and de novo assembly of the wild yak genome.</title>
        <authorList>
            <person name="Liu Y."/>
        </authorList>
    </citation>
    <scope>NUCLEOTIDE SEQUENCE [LARGE SCALE GENOMIC DNA]</scope>
    <source>
        <strain evidence="10">WY2019</strain>
    </source>
</reference>
<dbReference type="InterPro" id="IPR018292">
    <property type="entry name" value="AKAP_110_C"/>
</dbReference>
<dbReference type="InterPro" id="IPR016181">
    <property type="entry name" value="Acyl_CoA_acyltransferase"/>
</dbReference>
<accession>A0A6B0SB56</accession>
<evidence type="ECO:0000256" key="2">
    <source>
        <dbReference type="ARBA" id="ARBA00005764"/>
    </source>
</evidence>
<evidence type="ECO:0000256" key="3">
    <source>
        <dbReference type="ARBA" id="ARBA00022553"/>
    </source>
</evidence>
<evidence type="ECO:0000259" key="8">
    <source>
        <dbReference type="Pfam" id="PF05716"/>
    </source>
</evidence>
<dbReference type="GO" id="GO:0005737">
    <property type="term" value="C:cytoplasm"/>
    <property type="evidence" value="ECO:0007669"/>
    <property type="project" value="TreeGrafter"/>
</dbReference>
<evidence type="ECO:0000313" key="10">
    <source>
        <dbReference type="EMBL" id="MXQ99251.1"/>
    </source>
</evidence>
<dbReference type="GO" id="GO:0051018">
    <property type="term" value="F:protein kinase A binding"/>
    <property type="evidence" value="ECO:0007669"/>
    <property type="project" value="TreeGrafter"/>
</dbReference>
<gene>
    <name evidence="10" type="ORF">E5288_WYG013349</name>
</gene>
<feature type="domain" description="RII binding" evidence="9">
    <location>
        <begin position="218"/>
        <end position="236"/>
    </location>
</feature>
<keyword evidence="6" id="KW-0966">Cell projection</keyword>
<feature type="domain" description="A-kinase anchor 110kDa C-terminal" evidence="8">
    <location>
        <begin position="758"/>
        <end position="860"/>
    </location>
</feature>
<dbReference type="InterPro" id="IPR018459">
    <property type="entry name" value="RII-bd_1"/>
</dbReference>
<comment type="subcellular location">
    <subcellularLocation>
        <location evidence="1">Cell projection</location>
        <location evidence="1">Cilium</location>
        <location evidence="1">Flagellum</location>
    </subcellularLocation>
</comment>